<dbReference type="SMART" id="SM00984">
    <property type="entry name" value="UDPG_MGDP_dh_C"/>
    <property type="match status" value="1"/>
</dbReference>
<feature type="binding site" evidence="9">
    <location>
        <position position="317"/>
    </location>
    <ligand>
        <name>substrate</name>
    </ligand>
</feature>
<name>A0A7I7RY79_9MYCO</name>
<comment type="similarity">
    <text evidence="2 7">Belongs to the UDP-glucose/GDP-mannose dehydrogenase family.</text>
</comment>
<comment type="catalytic activity">
    <reaction evidence="6 7">
        <text>UDP-alpha-D-glucose + 2 NAD(+) + H2O = UDP-alpha-D-glucuronate + 2 NADH + 3 H(+)</text>
        <dbReference type="Rhea" id="RHEA:23596"/>
        <dbReference type="ChEBI" id="CHEBI:15377"/>
        <dbReference type="ChEBI" id="CHEBI:15378"/>
        <dbReference type="ChEBI" id="CHEBI:57540"/>
        <dbReference type="ChEBI" id="CHEBI:57945"/>
        <dbReference type="ChEBI" id="CHEBI:58052"/>
        <dbReference type="ChEBI" id="CHEBI:58885"/>
        <dbReference type="EC" id="1.1.1.22"/>
    </reaction>
</comment>
<dbReference type="SUPFAM" id="SSF52413">
    <property type="entry name" value="UDP-glucose/GDP-mannose dehydrogenase C-terminal domain"/>
    <property type="match status" value="1"/>
</dbReference>
<dbReference type="Pfam" id="PF03721">
    <property type="entry name" value="UDPG_MGDP_dh_N"/>
    <property type="match status" value="1"/>
</dbReference>
<evidence type="ECO:0000256" key="4">
    <source>
        <dbReference type="ARBA" id="ARBA00023002"/>
    </source>
</evidence>
<proteinExistence type="inferred from homology"/>
<dbReference type="PANTHER" id="PTHR43750:SF3">
    <property type="entry name" value="UDP-GLUCOSE 6-DEHYDROGENASE TUAD"/>
    <property type="match status" value="1"/>
</dbReference>
<evidence type="ECO:0000256" key="10">
    <source>
        <dbReference type="PIRSR" id="PIRSR500134-3"/>
    </source>
</evidence>
<dbReference type="AlphaFoldDB" id="A0A7I7RY79"/>
<feature type="binding site" evidence="9">
    <location>
        <begin position="245"/>
        <end position="249"/>
    </location>
    <ligand>
        <name>substrate</name>
    </ligand>
</feature>
<evidence type="ECO:0000256" key="9">
    <source>
        <dbReference type="PIRSR" id="PIRSR500134-2"/>
    </source>
</evidence>
<dbReference type="InterPro" id="IPR008927">
    <property type="entry name" value="6-PGluconate_DH-like_C_sf"/>
</dbReference>
<dbReference type="InterPro" id="IPR028357">
    <property type="entry name" value="UDPglc_DH_bac"/>
</dbReference>
<dbReference type="Gene3D" id="3.40.50.720">
    <property type="entry name" value="NAD(P)-binding Rossmann-like Domain"/>
    <property type="match status" value="2"/>
</dbReference>
<dbReference type="Pfam" id="PF00984">
    <property type="entry name" value="UDPG_MGDP_dh"/>
    <property type="match status" value="1"/>
</dbReference>
<evidence type="ECO:0000256" key="2">
    <source>
        <dbReference type="ARBA" id="ARBA00006601"/>
    </source>
</evidence>
<dbReference type="InterPro" id="IPR014026">
    <property type="entry name" value="UDP-Glc/GDP-Man_DH_dimer"/>
</dbReference>
<dbReference type="PIRSF" id="PIRSF000124">
    <property type="entry name" value="UDPglc_GDPman_dh"/>
    <property type="match status" value="1"/>
</dbReference>
<dbReference type="Gene3D" id="1.20.5.100">
    <property type="entry name" value="Cytochrome c1, transmembrane anchor, C-terminal"/>
    <property type="match status" value="1"/>
</dbReference>
<dbReference type="NCBIfam" id="TIGR03026">
    <property type="entry name" value="NDP-sugDHase"/>
    <property type="match status" value="1"/>
</dbReference>
<feature type="binding site" evidence="9">
    <location>
        <position position="253"/>
    </location>
    <ligand>
        <name>substrate</name>
    </ligand>
</feature>
<dbReference type="PANTHER" id="PTHR43750">
    <property type="entry name" value="UDP-GLUCOSE 6-DEHYDROGENASE TUAD"/>
    <property type="match status" value="1"/>
</dbReference>
<dbReference type="UniPathway" id="UPA00038">
    <property type="reaction ID" value="UER00491"/>
</dbReference>
<dbReference type="GO" id="GO:0006065">
    <property type="term" value="P:UDP-glucuronate biosynthetic process"/>
    <property type="evidence" value="ECO:0007669"/>
    <property type="project" value="UniProtKB-UniPathway"/>
</dbReference>
<dbReference type="EC" id="1.1.1.22" evidence="3 7"/>
<evidence type="ECO:0000256" key="5">
    <source>
        <dbReference type="ARBA" id="ARBA00023027"/>
    </source>
</evidence>
<dbReference type="PIRSF" id="PIRSF500134">
    <property type="entry name" value="UDPglc_DH_bac"/>
    <property type="match status" value="1"/>
</dbReference>
<feature type="binding site" evidence="10">
    <location>
        <position position="123"/>
    </location>
    <ligand>
        <name>NAD(+)</name>
        <dbReference type="ChEBI" id="CHEBI:57540"/>
    </ligand>
</feature>
<dbReference type="InterPro" id="IPR001732">
    <property type="entry name" value="UDP-Glc/GDP-Man_DH_N"/>
</dbReference>
<evidence type="ECO:0000256" key="1">
    <source>
        <dbReference type="ARBA" id="ARBA00004701"/>
    </source>
</evidence>
<sequence>MTDVGIGVVGAGYVGLTTAVCLAERGFDTVCVDVDLRKLDRLTQGFSAIGEPDLEDALRAGLAAGTLRFTADYAEVSDRDVVFVCVPTPSDADGSADLRAVDAVVAELGEVLRPGAVVALKSTVPVGTTTSVGQRLRDRGIGAVSTPEFLREGRAVHDFRHPDRVVVGATDDDHVELLRKVLGSDAPTLAMTPESAELAKYASNAFLAVKLSYANSVADLCARVGADVDDVTRSMGADPRIGAAFLRPGPGWGGSCLPKDTAALVHVARRHGGKLAEVEACRVTNEGQAARIAEALERNMSRPLDGARVTALGVAFKAHTSDTRDSPALAVCEHLTGLGANVYAFDPRLAAIDPAALQSAGVTAVDDPHRAMKATDAIVVLTEWPEFGSLDWAAVAEQAPDAVVVDTRNVADADAVHRAGLKYVANGRPGGY</sequence>
<dbReference type="Proteomes" id="UP000467428">
    <property type="component" value="Chromosome"/>
</dbReference>
<evidence type="ECO:0000256" key="3">
    <source>
        <dbReference type="ARBA" id="ARBA00012954"/>
    </source>
</evidence>
<dbReference type="EMBL" id="AP022593">
    <property type="protein sequence ID" value="BBY49594.1"/>
    <property type="molecule type" value="Genomic_DNA"/>
</dbReference>
<feature type="binding site" evidence="10">
    <location>
        <position position="324"/>
    </location>
    <ligand>
        <name>NAD(+)</name>
        <dbReference type="ChEBI" id="CHEBI:57540"/>
    </ligand>
</feature>
<feature type="binding site" evidence="10">
    <location>
        <position position="259"/>
    </location>
    <ligand>
        <name>NAD(+)</name>
        <dbReference type="ChEBI" id="CHEBI:57540"/>
    </ligand>
</feature>
<dbReference type="GO" id="GO:0000271">
    <property type="term" value="P:polysaccharide biosynthetic process"/>
    <property type="evidence" value="ECO:0007669"/>
    <property type="project" value="InterPro"/>
</dbReference>
<dbReference type="SUPFAM" id="SSF48179">
    <property type="entry name" value="6-phosphogluconate dehydrogenase C-terminal domain-like"/>
    <property type="match status" value="1"/>
</dbReference>
<keyword evidence="4 7" id="KW-0560">Oxidoreductase</keyword>
<dbReference type="GO" id="GO:0051287">
    <property type="term" value="F:NAD binding"/>
    <property type="evidence" value="ECO:0007669"/>
    <property type="project" value="InterPro"/>
</dbReference>
<reference evidence="12 13" key="1">
    <citation type="journal article" date="2019" name="Emerg. Microbes Infect.">
        <title>Comprehensive subspecies identification of 175 nontuberculous mycobacteria species based on 7547 genomic profiles.</title>
        <authorList>
            <person name="Matsumoto Y."/>
            <person name="Kinjo T."/>
            <person name="Motooka D."/>
            <person name="Nabeya D."/>
            <person name="Jung N."/>
            <person name="Uechi K."/>
            <person name="Horii T."/>
            <person name="Iida T."/>
            <person name="Fujita J."/>
            <person name="Nakamura S."/>
        </authorList>
    </citation>
    <scope>NUCLEOTIDE SEQUENCE [LARGE SCALE GENOMIC DNA]</scope>
    <source>
        <strain evidence="12 13">JCM 18538</strain>
    </source>
</reference>
<evidence type="ECO:0000313" key="12">
    <source>
        <dbReference type="EMBL" id="BBY49594.1"/>
    </source>
</evidence>
<feature type="binding site" evidence="10">
    <location>
        <position position="33"/>
    </location>
    <ligand>
        <name>NAD(+)</name>
        <dbReference type="ChEBI" id="CHEBI:57540"/>
    </ligand>
</feature>
<feature type="binding site" evidence="10">
    <location>
        <position position="88"/>
    </location>
    <ligand>
        <name>NAD(+)</name>
        <dbReference type="ChEBI" id="CHEBI:57540"/>
    </ligand>
</feature>
<dbReference type="KEGG" id="marz:MARA_30620"/>
<evidence type="ECO:0000313" key="13">
    <source>
        <dbReference type="Proteomes" id="UP000467428"/>
    </source>
</evidence>
<feature type="active site" description="Nucleophile" evidence="8">
    <location>
        <position position="256"/>
    </location>
</feature>
<feature type="domain" description="UDP-glucose/GDP-mannose dehydrogenase C-terminal" evidence="11">
    <location>
        <begin position="310"/>
        <end position="413"/>
    </location>
</feature>
<keyword evidence="13" id="KW-1185">Reference proteome</keyword>
<feature type="binding site" evidence="9">
    <location>
        <begin position="149"/>
        <end position="152"/>
    </location>
    <ligand>
        <name>substrate</name>
    </ligand>
</feature>
<dbReference type="SUPFAM" id="SSF51735">
    <property type="entry name" value="NAD(P)-binding Rossmann-fold domains"/>
    <property type="match status" value="1"/>
</dbReference>
<dbReference type="InterPro" id="IPR014027">
    <property type="entry name" value="UDP-Glc/GDP-Man_DH_C"/>
</dbReference>
<dbReference type="InterPro" id="IPR036220">
    <property type="entry name" value="UDP-Glc/GDP-Man_DH_C_sf"/>
</dbReference>
<dbReference type="InterPro" id="IPR017476">
    <property type="entry name" value="UDP-Glc/GDP-Man"/>
</dbReference>
<accession>A0A7I7RY79</accession>
<evidence type="ECO:0000256" key="7">
    <source>
        <dbReference type="PIRNR" id="PIRNR000124"/>
    </source>
</evidence>
<dbReference type="GO" id="GO:0003979">
    <property type="term" value="F:UDP-glucose 6-dehydrogenase activity"/>
    <property type="evidence" value="ECO:0007669"/>
    <property type="project" value="UniProtKB-EC"/>
</dbReference>
<feature type="binding site" evidence="10">
    <location>
        <position position="152"/>
    </location>
    <ligand>
        <name>NAD(+)</name>
        <dbReference type="ChEBI" id="CHEBI:57540"/>
    </ligand>
</feature>
<geneLocation type="plasmid" evidence="13">
    <name>pjcm18538 dna</name>
</geneLocation>
<dbReference type="InterPro" id="IPR036291">
    <property type="entry name" value="NAD(P)-bd_dom_sf"/>
</dbReference>
<organism evidence="12 13">
    <name type="scientific">Mycolicibacterium arabiense</name>
    <dbReference type="NCBI Taxonomy" id="1286181"/>
    <lineage>
        <taxon>Bacteria</taxon>
        <taxon>Bacillati</taxon>
        <taxon>Actinomycetota</taxon>
        <taxon>Actinomycetes</taxon>
        <taxon>Mycobacteriales</taxon>
        <taxon>Mycobacteriaceae</taxon>
        <taxon>Mycolicibacterium</taxon>
    </lineage>
</organism>
<protein>
    <recommendedName>
        <fullName evidence="3 7">UDP-glucose 6-dehydrogenase</fullName>
        <ecNumber evidence="3 7">1.1.1.22</ecNumber>
    </recommendedName>
</protein>
<dbReference type="Pfam" id="PF03720">
    <property type="entry name" value="UDPG_MGDP_dh_C"/>
    <property type="match status" value="1"/>
</dbReference>
<keyword evidence="5 7" id="KW-0520">NAD</keyword>
<feature type="binding site" evidence="9">
    <location>
        <position position="200"/>
    </location>
    <ligand>
        <name>substrate</name>
    </ligand>
</feature>
<dbReference type="RefSeq" id="WP_163919203.1">
    <property type="nucleotide sequence ID" value="NZ_AP022593.1"/>
</dbReference>
<evidence type="ECO:0000256" key="8">
    <source>
        <dbReference type="PIRSR" id="PIRSR500134-1"/>
    </source>
</evidence>
<gene>
    <name evidence="12" type="primary">ugd</name>
    <name evidence="12" type="ORF">MARA_30620</name>
</gene>
<comment type="pathway">
    <text evidence="1">Nucleotide-sugar biosynthesis; UDP-alpha-D-glucuronate biosynthesis; UDP-alpha-D-glucuronate from UDP-alpha-D-glucose: step 1/1.</text>
</comment>
<feature type="binding site" evidence="10">
    <location>
        <position position="38"/>
    </location>
    <ligand>
        <name>NAD(+)</name>
        <dbReference type="ChEBI" id="CHEBI:57540"/>
    </ligand>
</feature>
<evidence type="ECO:0000259" key="11">
    <source>
        <dbReference type="SMART" id="SM00984"/>
    </source>
</evidence>
<evidence type="ECO:0000256" key="6">
    <source>
        <dbReference type="ARBA" id="ARBA00047473"/>
    </source>
</evidence>